<evidence type="ECO:0000256" key="8">
    <source>
        <dbReference type="RuleBase" id="RU365076"/>
    </source>
</evidence>
<evidence type="ECO:0000313" key="10">
    <source>
        <dbReference type="EMBL" id="KAB2609486.1"/>
    </source>
</evidence>
<evidence type="ECO:0000256" key="4">
    <source>
        <dbReference type="ARBA" id="ARBA00022723"/>
    </source>
</evidence>
<dbReference type="Pfam" id="PF00432">
    <property type="entry name" value="Prenyltrans"/>
    <property type="match status" value="1"/>
</dbReference>
<keyword evidence="3 8" id="KW-0808">Transferase</keyword>
<evidence type="ECO:0000256" key="6">
    <source>
        <dbReference type="ARBA" id="ARBA00022833"/>
    </source>
</evidence>
<dbReference type="Proteomes" id="UP000327157">
    <property type="component" value="Chromosome 14"/>
</dbReference>
<dbReference type="EC" id="2.5.1.60" evidence="8"/>
<dbReference type="GO" id="GO:0004663">
    <property type="term" value="F:Rab geranylgeranyltransferase activity"/>
    <property type="evidence" value="ECO:0007669"/>
    <property type="project" value="UniProtKB-UniRule"/>
</dbReference>
<evidence type="ECO:0000256" key="7">
    <source>
        <dbReference type="ARBA" id="ARBA00047658"/>
    </source>
</evidence>
<reference evidence="10 11" key="1">
    <citation type="submission" date="2019-09" db="EMBL/GenBank/DDBJ databases">
        <authorList>
            <person name="Ou C."/>
        </authorList>
    </citation>
    <scope>NUCLEOTIDE SEQUENCE [LARGE SCALE GENOMIC DNA]</scope>
    <source>
        <strain evidence="10">S2</strain>
        <tissue evidence="10">Leaf</tissue>
    </source>
</reference>
<dbReference type="AlphaFoldDB" id="A0A5N5G291"/>
<protein>
    <recommendedName>
        <fullName evidence="8">Geranylgeranyl transferase type-2 subunit beta</fullName>
        <ecNumber evidence="8">2.5.1.60</ecNumber>
    </recommendedName>
</protein>
<dbReference type="Gene3D" id="1.50.10.20">
    <property type="match status" value="1"/>
</dbReference>
<comment type="catalytic activity">
    <reaction evidence="7 8">
        <text>geranylgeranyl diphosphate + L-cysteinyl-[protein] = S-geranylgeranyl-L-cysteinyl-[protein] + diphosphate</text>
        <dbReference type="Rhea" id="RHEA:21240"/>
        <dbReference type="Rhea" id="RHEA-COMP:10131"/>
        <dbReference type="Rhea" id="RHEA-COMP:11537"/>
        <dbReference type="ChEBI" id="CHEBI:29950"/>
        <dbReference type="ChEBI" id="CHEBI:33019"/>
        <dbReference type="ChEBI" id="CHEBI:57533"/>
        <dbReference type="ChEBI" id="CHEBI:86021"/>
        <dbReference type="EC" id="2.5.1.60"/>
    </reaction>
</comment>
<dbReference type="PANTHER" id="PTHR11774:SF16">
    <property type="entry name" value="GERANYLGERANYL TRANSFERASE TYPE-2 SUBUNIT BETA 1-RELATED"/>
    <property type="match status" value="1"/>
</dbReference>
<gene>
    <name evidence="10" type="ORF">D8674_012654</name>
</gene>
<dbReference type="InterPro" id="IPR026873">
    <property type="entry name" value="Ptb1"/>
</dbReference>
<evidence type="ECO:0000256" key="1">
    <source>
        <dbReference type="ARBA" id="ARBA00010497"/>
    </source>
</evidence>
<name>A0A5N5G291_9ROSA</name>
<dbReference type="SUPFAM" id="SSF48239">
    <property type="entry name" value="Terpenoid cyclases/Protein prenyltransferases"/>
    <property type="match status" value="1"/>
</dbReference>
<keyword evidence="11" id="KW-1185">Reference proteome</keyword>
<comment type="similarity">
    <text evidence="1 8">Belongs to the protein prenyltransferase subunit beta family.</text>
</comment>
<dbReference type="EMBL" id="SMOL01000553">
    <property type="protein sequence ID" value="KAB2609486.1"/>
    <property type="molecule type" value="Genomic_DNA"/>
</dbReference>
<accession>A0A5N5G291</accession>
<comment type="function">
    <text evidence="8">Catalyzes the transfer of a geranylgeranyl moiety from geranylgeranyl diphosphate to both cysteines of proteins with the C-terminal sequence -XXCC, -XCXC and -CCXX.</text>
</comment>
<dbReference type="InterPro" id="IPR001330">
    <property type="entry name" value="Prenyltrans"/>
</dbReference>
<dbReference type="InterPro" id="IPR045089">
    <property type="entry name" value="PGGT1B-like"/>
</dbReference>
<keyword evidence="4 8" id="KW-0479">Metal-binding</keyword>
<dbReference type="GO" id="GO:0005968">
    <property type="term" value="C:Rab-protein geranylgeranyltransferase complex"/>
    <property type="evidence" value="ECO:0007669"/>
    <property type="project" value="UniProtKB-UniRule"/>
</dbReference>
<evidence type="ECO:0000256" key="5">
    <source>
        <dbReference type="ARBA" id="ARBA00022737"/>
    </source>
</evidence>
<evidence type="ECO:0000313" key="11">
    <source>
        <dbReference type="Proteomes" id="UP000327157"/>
    </source>
</evidence>
<dbReference type="GO" id="GO:0046872">
    <property type="term" value="F:metal ion binding"/>
    <property type="evidence" value="ECO:0007669"/>
    <property type="project" value="UniProtKB-KW"/>
</dbReference>
<evidence type="ECO:0000256" key="3">
    <source>
        <dbReference type="ARBA" id="ARBA00022679"/>
    </source>
</evidence>
<sequence length="280" mass="30974">MGELAAQKHVQFILSVEKKKDSLEAVAMEHPRMNGEYWYLTTLDLLGKLQAVDVDEVVSWVLQCQHDSGGFGGNIGHDPYVQYTLSAVQVLVLFNKIDVLDADKVASYVATLQNEDGSFSGDGFSYIAISVEKAVNYTVSCKNHDGGFGCTPGGESHAGQSIDKDLLGWWLCERQVNSGDILNKAKVKPGGLNGHPEKLCDIWYSWWVLSSLVMIDRVHWIGKERLVKFVLDCQDIENGGISDRPDDVVDVYHTYFGVAGLSLLQYPGVKAIDPILCFTR</sequence>
<evidence type="ECO:0000256" key="2">
    <source>
        <dbReference type="ARBA" id="ARBA00022602"/>
    </source>
</evidence>
<keyword evidence="5" id="KW-0677">Repeat</keyword>
<comment type="cofactor">
    <cofactor evidence="8">
        <name>Zn(2+)</name>
        <dbReference type="ChEBI" id="CHEBI:29105"/>
    </cofactor>
    <text evidence="8">Binds 1 zinc ion per subunit.</text>
</comment>
<dbReference type="OrthoDB" id="5428259at2759"/>
<keyword evidence="2 8" id="KW-0637">Prenyltransferase</keyword>
<dbReference type="PANTHER" id="PTHR11774">
    <property type="entry name" value="GERANYLGERANYL TRANSFERASE TYPE BETA SUBUNIT"/>
    <property type="match status" value="1"/>
</dbReference>
<reference evidence="10 11" key="3">
    <citation type="submission" date="2019-11" db="EMBL/GenBank/DDBJ databases">
        <title>A de novo genome assembly of a pear dwarfing rootstock.</title>
        <authorList>
            <person name="Wang F."/>
            <person name="Wang J."/>
            <person name="Li S."/>
            <person name="Zhang Y."/>
            <person name="Fang M."/>
            <person name="Ma L."/>
            <person name="Zhao Y."/>
            <person name="Jiang S."/>
        </authorList>
    </citation>
    <scope>NUCLEOTIDE SEQUENCE [LARGE SCALE GENOMIC DNA]</scope>
    <source>
        <strain evidence="10">S2</strain>
        <tissue evidence="10">Leaf</tissue>
    </source>
</reference>
<evidence type="ECO:0000259" key="9">
    <source>
        <dbReference type="Pfam" id="PF00432"/>
    </source>
</evidence>
<proteinExistence type="inferred from homology"/>
<comment type="caution">
    <text evidence="10">The sequence shown here is derived from an EMBL/GenBank/DDBJ whole genome shotgun (WGS) entry which is preliminary data.</text>
</comment>
<organism evidence="10 11">
    <name type="scientific">Pyrus ussuriensis x Pyrus communis</name>
    <dbReference type="NCBI Taxonomy" id="2448454"/>
    <lineage>
        <taxon>Eukaryota</taxon>
        <taxon>Viridiplantae</taxon>
        <taxon>Streptophyta</taxon>
        <taxon>Embryophyta</taxon>
        <taxon>Tracheophyta</taxon>
        <taxon>Spermatophyta</taxon>
        <taxon>Magnoliopsida</taxon>
        <taxon>eudicotyledons</taxon>
        <taxon>Gunneridae</taxon>
        <taxon>Pentapetalae</taxon>
        <taxon>rosids</taxon>
        <taxon>fabids</taxon>
        <taxon>Rosales</taxon>
        <taxon>Rosaceae</taxon>
        <taxon>Amygdaloideae</taxon>
        <taxon>Maleae</taxon>
        <taxon>Pyrus</taxon>
    </lineage>
</organism>
<dbReference type="CDD" id="cd02894">
    <property type="entry name" value="GGTase-II"/>
    <property type="match status" value="1"/>
</dbReference>
<keyword evidence="6 8" id="KW-0862">Zinc</keyword>
<feature type="domain" description="Prenyltransferase alpha-alpha toroid" evidence="9">
    <location>
        <begin position="4"/>
        <end position="277"/>
    </location>
</feature>
<reference evidence="11" key="2">
    <citation type="submission" date="2019-10" db="EMBL/GenBank/DDBJ databases">
        <title>A de novo genome assembly of a pear dwarfing rootstock.</title>
        <authorList>
            <person name="Wang F."/>
            <person name="Wang J."/>
            <person name="Li S."/>
            <person name="Zhang Y."/>
            <person name="Fang M."/>
            <person name="Ma L."/>
            <person name="Zhao Y."/>
            <person name="Jiang S."/>
        </authorList>
    </citation>
    <scope>NUCLEOTIDE SEQUENCE [LARGE SCALE GENOMIC DNA]</scope>
</reference>
<dbReference type="InterPro" id="IPR008930">
    <property type="entry name" value="Terpenoid_cyclase/PrenylTrfase"/>
</dbReference>